<dbReference type="InterPro" id="IPR016040">
    <property type="entry name" value="NAD(P)-bd_dom"/>
</dbReference>
<dbReference type="PANTHER" id="PTHR43574">
    <property type="entry name" value="EPIMERASE-RELATED"/>
    <property type="match status" value="1"/>
</dbReference>
<comment type="caution">
    <text evidence="3">The sequence shown here is derived from an EMBL/GenBank/DDBJ whole genome shotgun (WGS) entry which is preliminary data.</text>
</comment>
<reference evidence="3 4" key="1">
    <citation type="journal article" date="2016" name="Environ. Microbiol.">
        <title>Genomic resolution of a cold subsurface aquifer community provides metabolic insights for novel microbes adapted to high CO concentrations.</title>
        <authorList>
            <person name="Probst A.J."/>
            <person name="Castelle C.J."/>
            <person name="Singh A."/>
            <person name="Brown C.T."/>
            <person name="Anantharaman K."/>
            <person name="Sharon I."/>
            <person name="Hug L.A."/>
            <person name="Burstein D."/>
            <person name="Emerson J.B."/>
            <person name="Thomas B.C."/>
            <person name="Banfield J.F."/>
        </authorList>
    </citation>
    <scope>NUCLEOTIDE SEQUENCE [LARGE SCALE GENOMIC DNA]</scope>
    <source>
        <strain evidence="3">CG1_02_47_37</strain>
    </source>
</reference>
<organism evidence="3 4">
    <name type="scientific">Candidatus Beckwithbacteria bacterium CG1_02_47_37</name>
    <dbReference type="NCBI Taxonomy" id="1805034"/>
    <lineage>
        <taxon>Bacteria</taxon>
        <taxon>Candidatus Beckwithiibacteriota</taxon>
    </lineage>
</organism>
<dbReference type="InterPro" id="IPR036291">
    <property type="entry name" value="NAD(P)-bd_dom_sf"/>
</dbReference>
<keyword evidence="1" id="KW-0520">NAD</keyword>
<evidence type="ECO:0000313" key="3">
    <source>
        <dbReference type="EMBL" id="OIN89647.1"/>
    </source>
</evidence>
<proteinExistence type="predicted"/>
<evidence type="ECO:0000313" key="4">
    <source>
        <dbReference type="Proteomes" id="UP000183144"/>
    </source>
</evidence>
<sequence>MSQNRKILVTGHAGFIGSHLTRKLLNLGFIVAGVDNYNDYYDPKIKQANVDTFRRRPNFQEFRLDILERLKLEACLKAVKPAIIIHLAARAGVRPSLKNPQLYHQVNVIGTKNLLKLAKTFEVNQFIFASSSSVYGNQTKVPFNENDVLDKPASPYAETKLAGEKLSQESGLNTTVLRFFTVYGPGGRPDMAPYLFTKAILAGQPIIRYGDGTSKRDYTYIDDIVSGIIAAIGKAWPFEIINLGNNHPVSLSDFIKTIETITGKTAKIIAKPRHPADVPLTFADISKAQRLLGWRPKTDLPTGLKQFIGSYLKDTALFPNNYLDNSLNNH</sequence>
<dbReference type="Proteomes" id="UP000183144">
    <property type="component" value="Unassembled WGS sequence"/>
</dbReference>
<name>A0A1J4RRV4_9BACT</name>
<evidence type="ECO:0000256" key="1">
    <source>
        <dbReference type="ARBA" id="ARBA00023027"/>
    </source>
</evidence>
<dbReference type="SUPFAM" id="SSF51735">
    <property type="entry name" value="NAD(P)-binding Rossmann-fold domains"/>
    <property type="match status" value="1"/>
</dbReference>
<dbReference type="Gene3D" id="3.40.50.720">
    <property type="entry name" value="NAD(P)-binding Rossmann-like Domain"/>
    <property type="match status" value="1"/>
</dbReference>
<dbReference type="STRING" id="1805034.AUJ59_00995"/>
<dbReference type="EMBL" id="MNUI01000020">
    <property type="protein sequence ID" value="OIN89647.1"/>
    <property type="molecule type" value="Genomic_DNA"/>
</dbReference>
<gene>
    <name evidence="3" type="ORF">AUJ59_00995</name>
</gene>
<evidence type="ECO:0000259" key="2">
    <source>
        <dbReference type="Pfam" id="PF16363"/>
    </source>
</evidence>
<dbReference type="AlphaFoldDB" id="A0A1J4RRV4"/>
<dbReference type="Pfam" id="PF16363">
    <property type="entry name" value="GDP_Man_Dehyd"/>
    <property type="match status" value="1"/>
</dbReference>
<dbReference type="PRINTS" id="PR01713">
    <property type="entry name" value="NUCEPIMERASE"/>
</dbReference>
<protein>
    <recommendedName>
        <fullName evidence="2">NAD(P)-binding domain-containing protein</fullName>
    </recommendedName>
</protein>
<accession>A0A1J4RRV4</accession>
<feature type="domain" description="NAD(P)-binding" evidence="2">
    <location>
        <begin position="8"/>
        <end position="306"/>
    </location>
</feature>